<keyword evidence="2" id="KW-1185">Reference proteome</keyword>
<comment type="caution">
    <text evidence="1">The sequence shown here is derived from an EMBL/GenBank/DDBJ whole genome shotgun (WGS) entry which is preliminary data.</text>
</comment>
<protein>
    <submittedName>
        <fullName evidence="1">Uncharacterized protein</fullName>
    </submittedName>
</protein>
<evidence type="ECO:0000313" key="1">
    <source>
        <dbReference type="EMBL" id="GLW65274.1"/>
    </source>
</evidence>
<organism evidence="1 2">
    <name type="scientific">Actinomadura rubrobrunea</name>
    <dbReference type="NCBI Taxonomy" id="115335"/>
    <lineage>
        <taxon>Bacteria</taxon>
        <taxon>Bacillati</taxon>
        <taxon>Actinomycetota</taxon>
        <taxon>Actinomycetes</taxon>
        <taxon>Streptosporangiales</taxon>
        <taxon>Thermomonosporaceae</taxon>
        <taxon>Actinomadura</taxon>
    </lineage>
</organism>
<dbReference type="Proteomes" id="UP001165124">
    <property type="component" value="Unassembled WGS sequence"/>
</dbReference>
<reference evidence="1" key="1">
    <citation type="submission" date="2023-02" db="EMBL/GenBank/DDBJ databases">
        <title>Actinomadura rubrobrunea NBRC 14622.</title>
        <authorList>
            <person name="Ichikawa N."/>
            <person name="Sato H."/>
            <person name="Tonouchi N."/>
        </authorList>
    </citation>
    <scope>NUCLEOTIDE SEQUENCE</scope>
    <source>
        <strain evidence="1">NBRC 14622</strain>
    </source>
</reference>
<name>A0A9W6PYB2_9ACTN</name>
<accession>A0A9W6PYB2</accession>
<sequence length="83" mass="9277">MPAGQLHLPQSGRDLTVPSGGLARQVAFALYETIDAVEQNARDERRSLTPEEEALIHALRVRTHKLFEDELRAKGLRGMPEES</sequence>
<dbReference type="AlphaFoldDB" id="A0A9W6PYB2"/>
<gene>
    <name evidence="1" type="ORF">Arub01_35180</name>
</gene>
<dbReference type="EMBL" id="BSRZ01000008">
    <property type="protein sequence ID" value="GLW65274.1"/>
    <property type="molecule type" value="Genomic_DNA"/>
</dbReference>
<dbReference type="RefSeq" id="WP_067906783.1">
    <property type="nucleotide sequence ID" value="NZ_BSRZ01000008.1"/>
</dbReference>
<proteinExistence type="predicted"/>
<evidence type="ECO:0000313" key="2">
    <source>
        <dbReference type="Proteomes" id="UP001165124"/>
    </source>
</evidence>